<dbReference type="SUPFAM" id="SSF46894">
    <property type="entry name" value="C-terminal effector domain of the bipartite response regulators"/>
    <property type="match status" value="1"/>
</dbReference>
<accession>A0A1I6VM86</accession>
<dbReference type="OrthoDB" id="799853at2"/>
<evidence type="ECO:0000259" key="3">
    <source>
        <dbReference type="SMART" id="SM00421"/>
    </source>
</evidence>
<feature type="coiled-coil region" evidence="1">
    <location>
        <begin position="822"/>
        <end position="854"/>
    </location>
</feature>
<reference evidence="4 5" key="1">
    <citation type="submission" date="2016-10" db="EMBL/GenBank/DDBJ databases">
        <authorList>
            <person name="de Groot N.N."/>
        </authorList>
    </citation>
    <scope>NUCLEOTIDE SEQUENCE [LARGE SCALE GENOMIC DNA]</scope>
    <source>
        <strain evidence="4 5">CGMCC 1.6114</strain>
    </source>
</reference>
<feature type="domain" description="HTH luxR-type" evidence="3">
    <location>
        <begin position="950"/>
        <end position="1007"/>
    </location>
</feature>
<name>A0A1I6VM86_9FLAO</name>
<sequence>MKGYTLKKIKKYSSTVILVLYASISFGQKPILRFTSINHKNGLSSNKITAVLQDSEGMIWTGNKIAIDRYDGYRTHSYTLGRNNNINKIVEDKDKNIWATTTKGLYCFNKKEGGFKKITSSNFQHKQFLDQNIVALKFMTDNIIYISTDSGNFFQYKYDDSLNPIEDSFKGILNRPAPLKFHITKIIDGPEESLILGTSYGEVFKMKDGTISHYFLKNSENIYRINDLSMDEHNNLWVATDGNGLFKIDLIKNKTKHFIKNKSSNLSINNNVVLCLLSDNNRVWMGTDGGGLNLYYHDSETFEYYTQDFYSTTNIADNSILDIKKGHNNTILLSTVHGGLSIVKNNFDIKNIPALKLGFSTKDQQGSNILEDSNKKIWISAGREGLVKYDPDSGSSTLFTDNPSLVSDLNGSIVMSMVEDHNKRLWVGTLRGGISIIDLNSDEFLNLKPENQVHQAYALALDHSGNIWVGNRTGITIYNENLDIKEKFTPTEPLYNSSNLVNVIFKDIKNDMWVGTANGLFRYELINKGQYKKHSYYHDNTDSTTINGNHILSVGQNSNLNIFIGTYGYGVNQFNRKQNNFSPYKLSDQMAGKTIEGIICDKNKNTWFSTNLGLTKVDSLQNVFNFNHNDAVYPFNGGGAYIGTNGLIYMAGSFGLSYFNPVLIDNSESEFKINFIAAKAISQNTETSYSFNELTQCNNNFDSNITIPPNNNLFTITYSCSDPIISNDLKYEYKIAELNNTWNNVGSQQTITFSNMNPGTYSLWVKAIDKNGTPVKAHASLKITVLPAIHQTIWFKVLMILLAIVLLLIIYFWRISFLRKKEIHLKNLLDQKTNEAKRQEQRIAQDKIRMLQIEKDHQELSQKQLIAELKFKNQELTNNTLLTVHKNDLLNNIKDKLQFEVKQKQIDKKNILLLIDHINDSFMLDKEWEQFYALFKEVHPFFLDNLKSKHSNLSERDIKLCALILMKFTSQNIANLFGISLSSIKVARHRLRRKLNLENDQDLYTFLKKYN</sequence>
<evidence type="ECO:0000256" key="2">
    <source>
        <dbReference type="SAM" id="Phobius"/>
    </source>
</evidence>
<dbReference type="EMBL" id="FPAG01000010">
    <property type="protein sequence ID" value="SFT14816.1"/>
    <property type="molecule type" value="Genomic_DNA"/>
</dbReference>
<feature type="transmembrane region" description="Helical" evidence="2">
    <location>
        <begin position="793"/>
        <end position="813"/>
    </location>
</feature>
<evidence type="ECO:0000313" key="4">
    <source>
        <dbReference type="EMBL" id="SFT14816.1"/>
    </source>
</evidence>
<dbReference type="InterPro" id="IPR011110">
    <property type="entry name" value="Reg_prop"/>
</dbReference>
<dbReference type="Gene3D" id="1.10.10.10">
    <property type="entry name" value="Winged helix-like DNA-binding domain superfamily/Winged helix DNA-binding domain"/>
    <property type="match status" value="1"/>
</dbReference>
<dbReference type="InterPro" id="IPR011123">
    <property type="entry name" value="Y_Y_Y"/>
</dbReference>
<gene>
    <name evidence="4" type="ORF">SAMN04487906_3239</name>
</gene>
<keyword evidence="2" id="KW-0812">Transmembrane</keyword>
<dbReference type="SUPFAM" id="SSF63829">
    <property type="entry name" value="Calcium-dependent phosphotriesterase"/>
    <property type="match status" value="2"/>
</dbReference>
<dbReference type="AlphaFoldDB" id="A0A1I6VM86"/>
<dbReference type="InterPro" id="IPR013783">
    <property type="entry name" value="Ig-like_fold"/>
</dbReference>
<keyword evidence="1" id="KW-0175">Coiled coil</keyword>
<organism evidence="4 5">
    <name type="scientific">Zhouia amylolytica</name>
    <dbReference type="NCBI Taxonomy" id="376730"/>
    <lineage>
        <taxon>Bacteria</taxon>
        <taxon>Pseudomonadati</taxon>
        <taxon>Bacteroidota</taxon>
        <taxon>Flavobacteriia</taxon>
        <taxon>Flavobacteriales</taxon>
        <taxon>Flavobacteriaceae</taxon>
        <taxon>Zhouia</taxon>
    </lineage>
</organism>
<dbReference type="Pfam" id="PF07495">
    <property type="entry name" value="Y_Y_Y"/>
    <property type="match status" value="1"/>
</dbReference>
<dbReference type="InterPro" id="IPR000792">
    <property type="entry name" value="Tscrpt_reg_LuxR_C"/>
</dbReference>
<evidence type="ECO:0000256" key="1">
    <source>
        <dbReference type="SAM" id="Coils"/>
    </source>
</evidence>
<keyword evidence="2" id="KW-0472">Membrane</keyword>
<dbReference type="InterPro" id="IPR016032">
    <property type="entry name" value="Sig_transdc_resp-reg_C-effctor"/>
</dbReference>
<dbReference type="SMART" id="SM00421">
    <property type="entry name" value="HTH_LUXR"/>
    <property type="match status" value="1"/>
</dbReference>
<proteinExistence type="predicted"/>
<dbReference type="GO" id="GO:0006355">
    <property type="term" value="P:regulation of DNA-templated transcription"/>
    <property type="evidence" value="ECO:0007669"/>
    <property type="project" value="InterPro"/>
</dbReference>
<dbReference type="Pfam" id="PF07494">
    <property type="entry name" value="Reg_prop"/>
    <property type="match status" value="1"/>
</dbReference>
<dbReference type="Gene3D" id="2.130.10.10">
    <property type="entry name" value="YVTN repeat-like/Quinoprotein amine dehydrogenase"/>
    <property type="match status" value="2"/>
</dbReference>
<dbReference type="InterPro" id="IPR036388">
    <property type="entry name" value="WH-like_DNA-bd_sf"/>
</dbReference>
<keyword evidence="2" id="KW-1133">Transmembrane helix</keyword>
<dbReference type="InterPro" id="IPR015943">
    <property type="entry name" value="WD40/YVTN_repeat-like_dom_sf"/>
</dbReference>
<protein>
    <submittedName>
        <fullName evidence="4">Ligand-binding sensor domain-containing protein</fullName>
    </submittedName>
</protein>
<dbReference type="GO" id="GO:0003677">
    <property type="term" value="F:DNA binding"/>
    <property type="evidence" value="ECO:0007669"/>
    <property type="project" value="InterPro"/>
</dbReference>
<dbReference type="Proteomes" id="UP000183209">
    <property type="component" value="Unassembled WGS sequence"/>
</dbReference>
<evidence type="ECO:0000313" key="5">
    <source>
        <dbReference type="Proteomes" id="UP000183209"/>
    </source>
</evidence>
<dbReference type="Gene3D" id="2.60.40.10">
    <property type="entry name" value="Immunoglobulins"/>
    <property type="match status" value="1"/>
</dbReference>